<dbReference type="GO" id="GO:0005524">
    <property type="term" value="F:ATP binding"/>
    <property type="evidence" value="ECO:0007669"/>
    <property type="project" value="UniProtKB-UniRule"/>
</dbReference>
<feature type="domain" description="RapZ C-terminal" evidence="6">
    <location>
        <begin position="167"/>
        <end position="285"/>
    </location>
</feature>
<dbReference type="GO" id="GO:0005525">
    <property type="term" value="F:GTP binding"/>
    <property type="evidence" value="ECO:0007669"/>
    <property type="project" value="UniProtKB-UniRule"/>
</dbReference>
<evidence type="ECO:0000256" key="2">
    <source>
        <dbReference type="ARBA" id="ARBA00022840"/>
    </source>
</evidence>
<reference evidence="7" key="1">
    <citation type="submission" date="2020-07" db="EMBL/GenBank/DDBJ databases">
        <title>Genome sequences of bacteria associated with the marine, planktonic diatom Thalassiosira profunda strain ECT2AJA-044.</title>
        <authorList>
            <person name="Gargas C.B."/>
            <person name="Roberts W.R."/>
            <person name="Alverson A.J."/>
        </authorList>
    </citation>
    <scope>NUCLEOTIDE SEQUENCE</scope>
    <source>
        <strain evidence="7">ECT2AJA-044</strain>
    </source>
</reference>
<dbReference type="InterPro" id="IPR053930">
    <property type="entry name" value="RapZ-like_N"/>
</dbReference>
<evidence type="ECO:0000313" key="8">
    <source>
        <dbReference type="Proteomes" id="UP000665026"/>
    </source>
</evidence>
<proteinExistence type="inferred from homology"/>
<dbReference type="AlphaFoldDB" id="A0A975I621"/>
<dbReference type="PIRSF" id="PIRSF005052">
    <property type="entry name" value="P-loopkin"/>
    <property type="match status" value="1"/>
</dbReference>
<evidence type="ECO:0000256" key="4">
    <source>
        <dbReference type="HAMAP-Rule" id="MF_00636"/>
    </source>
</evidence>
<dbReference type="EMBL" id="CP060010">
    <property type="protein sequence ID" value="QTN34648.1"/>
    <property type="molecule type" value="Genomic_DNA"/>
</dbReference>
<dbReference type="Pfam" id="PF03668">
    <property type="entry name" value="RapZ-like_N"/>
    <property type="match status" value="1"/>
</dbReference>
<protein>
    <submittedName>
        <fullName evidence="7">RNase adapter RapZ</fullName>
    </submittedName>
</protein>
<dbReference type="NCBIfam" id="NF003828">
    <property type="entry name" value="PRK05416.1"/>
    <property type="match status" value="1"/>
</dbReference>
<dbReference type="RefSeq" id="WP_209355339.1">
    <property type="nucleotide sequence ID" value="NZ_CP060010.1"/>
</dbReference>
<dbReference type="PANTHER" id="PTHR30448">
    <property type="entry name" value="RNASE ADAPTER PROTEIN RAPZ"/>
    <property type="match status" value="1"/>
</dbReference>
<evidence type="ECO:0000256" key="1">
    <source>
        <dbReference type="ARBA" id="ARBA00022741"/>
    </source>
</evidence>
<feature type="domain" description="RapZ-like N-terminal" evidence="5">
    <location>
        <begin position="12"/>
        <end position="160"/>
    </location>
</feature>
<keyword evidence="2 4" id="KW-0067">ATP-binding</keyword>
<keyword evidence="1 4" id="KW-0547">Nucleotide-binding</keyword>
<dbReference type="HAMAP" id="MF_00636">
    <property type="entry name" value="RapZ_like"/>
    <property type="match status" value="1"/>
</dbReference>
<keyword evidence="3 4" id="KW-0342">GTP-binding</keyword>
<evidence type="ECO:0000259" key="5">
    <source>
        <dbReference type="Pfam" id="PF03668"/>
    </source>
</evidence>
<dbReference type="KEGG" id="cact:HZ995_08990"/>
<dbReference type="InterPro" id="IPR005337">
    <property type="entry name" value="RapZ-like"/>
</dbReference>
<dbReference type="Pfam" id="PF22740">
    <property type="entry name" value="PapZ_C"/>
    <property type="match status" value="1"/>
</dbReference>
<name>A0A975I621_9RHOB</name>
<evidence type="ECO:0000256" key="3">
    <source>
        <dbReference type="ARBA" id="ARBA00023134"/>
    </source>
</evidence>
<dbReference type="SUPFAM" id="SSF52540">
    <property type="entry name" value="P-loop containing nucleoside triphosphate hydrolases"/>
    <property type="match status" value="1"/>
</dbReference>
<dbReference type="Proteomes" id="UP000665026">
    <property type="component" value="Chromosome"/>
</dbReference>
<evidence type="ECO:0000259" key="6">
    <source>
        <dbReference type="Pfam" id="PF22740"/>
    </source>
</evidence>
<sequence length="299" mass="33724">MTLNFTKTPHRVVLVTGPSGAGRSSAIKVLEDLGFETIDNLPIRWVTPLLAGQKLTRPLALCLDTRNRDFSTQALLDLLDQLEEHDPELLYLDCARFVLQRRYSETRRRHPLAPQEEAIVGIDRECDLLSPIRGRADTLIDTSELSVHGLRERLEARFAAHGKMPLAVTLTSFSYKRGLPQGADLVHDCRFLKNPYWDETLRALNGRDSAVGEYISQDSHFDEFFEKLTDTTLFLLPAYQKEGKAHLCIAIGCTGGQHRSVFVTEKLAQALAEHNWQVSIRHRELDRTHSPDSKSATGL</sequence>
<evidence type="ECO:0000313" key="7">
    <source>
        <dbReference type="EMBL" id="QTN34648.1"/>
    </source>
</evidence>
<gene>
    <name evidence="7" type="primary">rapZ</name>
    <name evidence="7" type="ORF">HZ995_08990</name>
</gene>
<dbReference type="InterPro" id="IPR053931">
    <property type="entry name" value="RapZ_C"/>
</dbReference>
<dbReference type="InterPro" id="IPR027417">
    <property type="entry name" value="P-loop_NTPase"/>
</dbReference>
<feature type="binding site" evidence="4">
    <location>
        <begin position="64"/>
        <end position="67"/>
    </location>
    <ligand>
        <name>GTP</name>
        <dbReference type="ChEBI" id="CHEBI:37565"/>
    </ligand>
</feature>
<feature type="binding site" evidence="4">
    <location>
        <begin position="17"/>
        <end position="24"/>
    </location>
    <ligand>
        <name>ATP</name>
        <dbReference type="ChEBI" id="CHEBI:30616"/>
    </ligand>
</feature>
<organism evidence="7 8">
    <name type="scientific">Cognatishimia activa</name>
    <dbReference type="NCBI Taxonomy" id="1715691"/>
    <lineage>
        <taxon>Bacteria</taxon>
        <taxon>Pseudomonadati</taxon>
        <taxon>Pseudomonadota</taxon>
        <taxon>Alphaproteobacteria</taxon>
        <taxon>Rhodobacterales</taxon>
        <taxon>Paracoccaceae</taxon>
        <taxon>Cognatishimia</taxon>
    </lineage>
</organism>
<accession>A0A975I621</accession>
<dbReference type="PANTHER" id="PTHR30448:SF0">
    <property type="entry name" value="RNASE ADAPTER PROTEIN RAPZ"/>
    <property type="match status" value="1"/>
</dbReference>